<dbReference type="Proteomes" id="UP000030475">
    <property type="component" value="Unassembled WGS sequence"/>
</dbReference>
<proteinExistence type="predicted"/>
<reference evidence="2 3" key="1">
    <citation type="submission" date="2014-08" db="EMBL/GenBank/DDBJ databases">
        <authorList>
            <person name="Bunnell A."/>
            <person name="Chain P.S."/>
            <person name="Chertkov O."/>
            <person name="Currie B.J."/>
            <person name="Daligault H.E."/>
            <person name="Davenport K.W."/>
            <person name="Davis C."/>
            <person name="Gleasner C.D."/>
            <person name="Johnson S.L."/>
            <person name="Kaestli M."/>
            <person name="Koren S."/>
            <person name="Kunde Y.A."/>
            <person name="Mayo M."/>
            <person name="McMurry K.K."/>
            <person name="Price E.P."/>
            <person name="Reitenga K.G."/>
            <person name="Robison R."/>
            <person name="Rosovitz M.J."/>
            <person name="Sarovich D.S."/>
            <person name="Teshima H."/>
        </authorList>
    </citation>
    <scope>NUCLEOTIDE SEQUENCE [LARGE SCALE GENOMIC DNA]</scope>
    <source>
        <strain evidence="2 3">MSHR44</strain>
    </source>
</reference>
<evidence type="ECO:0000256" key="1">
    <source>
        <dbReference type="SAM" id="MobiDB-lite"/>
    </source>
</evidence>
<dbReference type="RefSeq" id="WP_004521985.1">
    <property type="nucleotide sequence ID" value="NZ_CP012041.1"/>
</dbReference>
<feature type="region of interest" description="Disordered" evidence="1">
    <location>
        <begin position="1"/>
        <end position="41"/>
    </location>
</feature>
<accession>A0AA40J9N2</accession>
<dbReference type="AlphaFoldDB" id="A0AA40J9N2"/>
<gene>
    <name evidence="2" type="ORF">Y036_2386</name>
</gene>
<evidence type="ECO:0000313" key="3">
    <source>
        <dbReference type="Proteomes" id="UP000030475"/>
    </source>
</evidence>
<evidence type="ECO:0000313" key="2">
    <source>
        <dbReference type="EMBL" id="KGX06344.1"/>
    </source>
</evidence>
<organism evidence="2 3">
    <name type="scientific">Burkholderia pseudomallei</name>
    <name type="common">Pseudomonas pseudomallei</name>
    <dbReference type="NCBI Taxonomy" id="28450"/>
    <lineage>
        <taxon>Bacteria</taxon>
        <taxon>Pseudomonadati</taxon>
        <taxon>Pseudomonadota</taxon>
        <taxon>Betaproteobacteria</taxon>
        <taxon>Burkholderiales</taxon>
        <taxon>Burkholderiaceae</taxon>
        <taxon>Burkholderia</taxon>
        <taxon>pseudomallei group</taxon>
    </lineage>
</organism>
<comment type="caution">
    <text evidence="2">The sequence shown here is derived from an EMBL/GenBank/DDBJ whole genome shotgun (WGS) entry which is preliminary data.</text>
</comment>
<dbReference type="EMBL" id="JQIM01000010">
    <property type="protein sequence ID" value="KGX06344.1"/>
    <property type="molecule type" value="Genomic_DNA"/>
</dbReference>
<protein>
    <submittedName>
        <fullName evidence="2">Uncharacterized protein</fullName>
    </submittedName>
</protein>
<sequence>MVGACRGPFAGRGRPPAVFRPALGRPPGRAQARQAVPGVLGRGAAERRVRALPPAAAANRSQGATPCRAFLKIDPETVRK</sequence>
<name>A0AA40J9N2_BURPE</name>